<proteinExistence type="inferred from homology"/>
<evidence type="ECO:0000313" key="8">
    <source>
        <dbReference type="Proteomes" id="UP001597063"/>
    </source>
</evidence>
<dbReference type="CDD" id="cd08414">
    <property type="entry name" value="PBP2_LTTR_aromatics_like"/>
    <property type="match status" value="1"/>
</dbReference>
<keyword evidence="4" id="KW-0804">Transcription</keyword>
<evidence type="ECO:0000256" key="5">
    <source>
        <dbReference type="SAM" id="MobiDB-lite"/>
    </source>
</evidence>
<feature type="compositionally biased region" description="Low complexity" evidence="5">
    <location>
        <begin position="211"/>
        <end position="232"/>
    </location>
</feature>
<protein>
    <submittedName>
        <fullName evidence="7">LysR substrate-binding domain-containing protein</fullName>
    </submittedName>
</protein>
<dbReference type="PROSITE" id="PS50931">
    <property type="entry name" value="HTH_LYSR"/>
    <property type="match status" value="1"/>
</dbReference>
<organism evidence="7 8">
    <name type="scientific">Actinomadura fibrosa</name>
    <dbReference type="NCBI Taxonomy" id="111802"/>
    <lineage>
        <taxon>Bacteria</taxon>
        <taxon>Bacillati</taxon>
        <taxon>Actinomycetota</taxon>
        <taxon>Actinomycetes</taxon>
        <taxon>Streptosporangiales</taxon>
        <taxon>Thermomonosporaceae</taxon>
        <taxon>Actinomadura</taxon>
    </lineage>
</organism>
<keyword evidence="3" id="KW-0238">DNA-binding</keyword>
<name>A0ABW2Y159_9ACTN</name>
<dbReference type="Pfam" id="PF03466">
    <property type="entry name" value="LysR_substrate"/>
    <property type="match status" value="2"/>
</dbReference>
<evidence type="ECO:0000256" key="2">
    <source>
        <dbReference type="ARBA" id="ARBA00023015"/>
    </source>
</evidence>
<keyword evidence="8" id="KW-1185">Reference proteome</keyword>
<dbReference type="Pfam" id="PF00126">
    <property type="entry name" value="HTH_1"/>
    <property type="match status" value="1"/>
</dbReference>
<dbReference type="Gene3D" id="1.10.10.10">
    <property type="entry name" value="Winged helix-like DNA-binding domain superfamily/Winged helix DNA-binding domain"/>
    <property type="match status" value="1"/>
</dbReference>
<dbReference type="Gene3D" id="3.40.190.10">
    <property type="entry name" value="Periplasmic binding protein-like II"/>
    <property type="match status" value="4"/>
</dbReference>
<feature type="domain" description="HTH lysR-type" evidence="6">
    <location>
        <begin position="1"/>
        <end position="58"/>
    </location>
</feature>
<keyword evidence="2" id="KW-0805">Transcription regulation</keyword>
<evidence type="ECO:0000256" key="4">
    <source>
        <dbReference type="ARBA" id="ARBA00023163"/>
    </source>
</evidence>
<dbReference type="Proteomes" id="UP001597063">
    <property type="component" value="Unassembled WGS sequence"/>
</dbReference>
<evidence type="ECO:0000256" key="1">
    <source>
        <dbReference type="ARBA" id="ARBA00009437"/>
    </source>
</evidence>
<dbReference type="InterPro" id="IPR005119">
    <property type="entry name" value="LysR_subst-bd"/>
</dbReference>
<feature type="region of interest" description="Disordered" evidence="5">
    <location>
        <begin position="167"/>
        <end position="254"/>
    </location>
</feature>
<dbReference type="InterPro" id="IPR000847">
    <property type="entry name" value="LysR_HTH_N"/>
</dbReference>
<comment type="similarity">
    <text evidence="1">Belongs to the LysR transcriptional regulatory family.</text>
</comment>
<feature type="compositionally biased region" description="Low complexity" evidence="5">
    <location>
        <begin position="240"/>
        <end position="253"/>
    </location>
</feature>
<accession>A0ABW2Y159</accession>
<evidence type="ECO:0000256" key="3">
    <source>
        <dbReference type="ARBA" id="ARBA00023125"/>
    </source>
</evidence>
<dbReference type="PANTHER" id="PTHR30346">
    <property type="entry name" value="TRANSCRIPTIONAL DUAL REGULATOR HCAR-RELATED"/>
    <property type="match status" value="1"/>
</dbReference>
<sequence>MDIRLLRAFLAVAEHGTFGRAAAASSVTQPALTKQIQALEARAGGRLLHRGRHGAALTELGAALLPEARDLVRRADALARRMDRLARGEIGRLAVGFGMSSIELAPRAVAEFRRRRPDADVTLDDMSTRVQVERLEAGELDVGFVRLPVDERWGRLALRTDRLALAVPLPPPPGGTTPGSGSADLPPGSGSADLPPGSGSADLPPGSGSADLPPGSGSAGLPSGPGAPDLPARAGSVDLPAGPGASGAVGVDGLPDGVRARPFVRLARAKGPGLAEQVERFRAAAGITGPVVQEAHDLQTVLALVAAGVGCALVPAGARPITPPQARLLPIAHPAAEWRVGVIWDRRSPGPLVRAFLGVVRELEPARDPRRPLPN</sequence>
<dbReference type="SUPFAM" id="SSF46785">
    <property type="entry name" value="Winged helix' DNA-binding domain"/>
    <property type="match status" value="1"/>
</dbReference>
<dbReference type="InterPro" id="IPR036388">
    <property type="entry name" value="WH-like_DNA-bd_sf"/>
</dbReference>
<comment type="caution">
    <text evidence="7">The sequence shown here is derived from an EMBL/GenBank/DDBJ whole genome shotgun (WGS) entry which is preliminary data.</text>
</comment>
<dbReference type="PANTHER" id="PTHR30346:SF28">
    <property type="entry name" value="HTH-TYPE TRANSCRIPTIONAL REGULATOR CYNR"/>
    <property type="match status" value="1"/>
</dbReference>
<evidence type="ECO:0000259" key="6">
    <source>
        <dbReference type="PROSITE" id="PS50931"/>
    </source>
</evidence>
<dbReference type="RefSeq" id="WP_378325323.1">
    <property type="nucleotide sequence ID" value="NZ_JBHTGP010000018.1"/>
</dbReference>
<dbReference type="EMBL" id="JBHTGP010000018">
    <property type="protein sequence ID" value="MFD0690570.1"/>
    <property type="molecule type" value="Genomic_DNA"/>
</dbReference>
<gene>
    <name evidence="7" type="ORF">ACFQZM_39205</name>
</gene>
<dbReference type="SUPFAM" id="SSF53850">
    <property type="entry name" value="Periplasmic binding protein-like II"/>
    <property type="match status" value="2"/>
</dbReference>
<dbReference type="InterPro" id="IPR036390">
    <property type="entry name" value="WH_DNA-bd_sf"/>
</dbReference>
<reference evidence="8" key="1">
    <citation type="journal article" date="2019" name="Int. J. Syst. Evol. Microbiol.">
        <title>The Global Catalogue of Microorganisms (GCM) 10K type strain sequencing project: providing services to taxonomists for standard genome sequencing and annotation.</title>
        <authorList>
            <consortium name="The Broad Institute Genomics Platform"/>
            <consortium name="The Broad Institute Genome Sequencing Center for Infectious Disease"/>
            <person name="Wu L."/>
            <person name="Ma J."/>
        </authorList>
    </citation>
    <scope>NUCLEOTIDE SEQUENCE [LARGE SCALE GENOMIC DNA]</scope>
    <source>
        <strain evidence="8">JCM 9371</strain>
    </source>
</reference>
<evidence type="ECO:0000313" key="7">
    <source>
        <dbReference type="EMBL" id="MFD0690570.1"/>
    </source>
</evidence>